<dbReference type="PANTHER" id="PTHR36959:SF2">
    <property type="entry name" value="ALTERED INHERITANCE OF MITOCHONDRIA PROTEIN 24, MITOCHONDRIAL"/>
    <property type="match status" value="1"/>
</dbReference>
<dbReference type="RefSeq" id="XP_051611272.1">
    <property type="nucleotide sequence ID" value="XM_051751363.1"/>
</dbReference>
<sequence>MRSTPIQRYASIPLKKPQITGAGPFAARPQFHAIGHPSTLLSISFPQTSSIYISKSSILASNVKLDSIHSDSKLLHGRVYHCLQSTEAANVLVHGQHQYRVLDASHEWTVFGGIVGWTGSNLSFKSGTVASQQSVAISGRGAVVLDSASEILNLQVEANDEVMINQDALVAINTKAMARLRPDELNTGAYKLHRLEIPHFDWPDWIVNYTKKIGATRDQVLATLNPRHLLAPVVPYWVPVQKRLGRFWHWMYNKIRRSGGRPKYLKITGPATVLIDNHIGK</sequence>
<dbReference type="AlphaFoldDB" id="A0AAD5BJC0"/>
<evidence type="ECO:0000313" key="1">
    <source>
        <dbReference type="EMBL" id="KAI5968350.1"/>
    </source>
</evidence>
<evidence type="ECO:0008006" key="3">
    <source>
        <dbReference type="Google" id="ProtNLM"/>
    </source>
</evidence>
<accession>A0AAD5BJC0</accession>
<comment type="caution">
    <text evidence="1">The sequence shown here is derived from an EMBL/GenBank/DDBJ whole genome shotgun (WGS) entry which is preliminary data.</text>
</comment>
<evidence type="ECO:0000313" key="2">
    <source>
        <dbReference type="Proteomes" id="UP001204833"/>
    </source>
</evidence>
<reference evidence="1 2" key="1">
    <citation type="journal article" date="2022" name="DNA Res.">
        <title>Genome analysis of five recently described species of the CUG-Ser clade uncovers Candida theae as a new hybrid lineage with pathogenic potential in the Candida parapsilosis species complex.</title>
        <authorList>
            <person name="Mixao V."/>
            <person name="Del Olmo V."/>
            <person name="Hegedusova E."/>
            <person name="Saus E."/>
            <person name="Pryszcz L."/>
            <person name="Cillingova A."/>
            <person name="Nosek J."/>
            <person name="Gabaldon T."/>
        </authorList>
    </citation>
    <scope>NUCLEOTIDE SEQUENCE [LARGE SCALE GENOMIC DNA]</scope>
    <source>
        <strain evidence="1 2">CBS 12239</strain>
    </source>
</reference>
<organism evidence="1 2">
    <name type="scientific">Candida theae</name>
    <dbReference type="NCBI Taxonomy" id="1198502"/>
    <lineage>
        <taxon>Eukaryota</taxon>
        <taxon>Fungi</taxon>
        <taxon>Dikarya</taxon>
        <taxon>Ascomycota</taxon>
        <taxon>Saccharomycotina</taxon>
        <taxon>Pichiomycetes</taxon>
        <taxon>Debaryomycetaceae</taxon>
        <taxon>Candida/Lodderomyces clade</taxon>
        <taxon>Candida</taxon>
    </lineage>
</organism>
<dbReference type="Proteomes" id="UP001204833">
    <property type="component" value="Unassembled WGS sequence"/>
</dbReference>
<keyword evidence="2" id="KW-1185">Reference proteome</keyword>
<dbReference type="EMBL" id="JAIHNG010000014">
    <property type="protein sequence ID" value="KAI5968350.1"/>
    <property type="molecule type" value="Genomic_DNA"/>
</dbReference>
<proteinExistence type="predicted"/>
<dbReference type="GO" id="GO:0007007">
    <property type="term" value="P:inner mitochondrial membrane organization"/>
    <property type="evidence" value="ECO:0007669"/>
    <property type="project" value="TreeGrafter"/>
</dbReference>
<dbReference type="GeneID" id="76148269"/>
<name>A0AAD5BJC0_9ASCO</name>
<dbReference type="PANTHER" id="PTHR36959">
    <property type="entry name" value="ALTERED INHERITANCE OF MITOCHONDRIA PROTEIN 24, MITOCHONDRIAL"/>
    <property type="match status" value="1"/>
</dbReference>
<protein>
    <recommendedName>
        <fullName evidence="3">Altered inheritance of mitochondria protein 24, mitochondrial</fullName>
    </recommendedName>
</protein>
<gene>
    <name evidence="1" type="ORF">KGF57_000209</name>
</gene>
<dbReference type="GO" id="GO:0005743">
    <property type="term" value="C:mitochondrial inner membrane"/>
    <property type="evidence" value="ECO:0007669"/>
    <property type="project" value="TreeGrafter"/>
</dbReference>